<reference evidence="6 7" key="1">
    <citation type="submission" date="2015-01" db="EMBL/GenBank/DDBJ databases">
        <authorList>
            <person name="Pelicic Vladimir"/>
        </authorList>
    </citation>
    <scope>NUCLEOTIDE SEQUENCE [LARGE SCALE GENOMIC DNA]</scope>
    <source>
        <strain evidence="6 7">2908</strain>
    </source>
</reference>
<dbReference type="Proteomes" id="UP000183504">
    <property type="component" value="Unassembled WGS sequence"/>
</dbReference>
<evidence type="ECO:0000256" key="3">
    <source>
        <dbReference type="ARBA" id="ARBA00022729"/>
    </source>
</evidence>
<organism evidence="6 7">
    <name type="scientific">Streptococcus sanguinis</name>
    <dbReference type="NCBI Taxonomy" id="1305"/>
    <lineage>
        <taxon>Bacteria</taxon>
        <taxon>Bacillati</taxon>
        <taxon>Bacillota</taxon>
        <taxon>Bacilli</taxon>
        <taxon>Lactobacillales</taxon>
        <taxon>Streptococcaceae</taxon>
        <taxon>Streptococcus</taxon>
    </lineage>
</organism>
<dbReference type="EMBL" id="CDMW01000001">
    <property type="protein sequence ID" value="CEL90023.1"/>
    <property type="molecule type" value="Genomic_DNA"/>
</dbReference>
<name>A0A0B7GP70_STRSA</name>
<feature type="domain" description="Gram-positive cocci surface proteins LPxTG" evidence="5">
    <location>
        <begin position="82"/>
        <end position="113"/>
    </location>
</feature>
<dbReference type="AlphaFoldDB" id="A0A0B7GP70"/>
<evidence type="ECO:0000256" key="4">
    <source>
        <dbReference type="ARBA" id="ARBA00023088"/>
    </source>
</evidence>
<keyword evidence="4" id="KW-0572">Peptidoglycan-anchor</keyword>
<evidence type="ECO:0000256" key="2">
    <source>
        <dbReference type="ARBA" id="ARBA00022525"/>
    </source>
</evidence>
<dbReference type="InterPro" id="IPR019931">
    <property type="entry name" value="LPXTG_anchor"/>
</dbReference>
<accession>A0A0B7GP70</accession>
<keyword evidence="1" id="KW-0134">Cell wall</keyword>
<protein>
    <recommendedName>
        <fullName evidence="5">Gram-positive cocci surface proteins LPxTG domain-containing protein</fullName>
    </recommendedName>
</protein>
<proteinExistence type="predicted"/>
<keyword evidence="3" id="KW-0732">Signal</keyword>
<evidence type="ECO:0000259" key="5">
    <source>
        <dbReference type="Pfam" id="PF00746"/>
    </source>
</evidence>
<dbReference type="Pfam" id="PF00746">
    <property type="entry name" value="Gram_pos_anchor"/>
    <property type="match status" value="1"/>
</dbReference>
<sequence>MSLSTSTSVLHSQLDLVHEKEFYSLSLSTSESLSAAVSLSELVRVSQSVSESLSTSLSASQSISESLSASARQSELDMISRGRLPQTGEIESKASILALGIGALGLAFKRRKNHSDSEE</sequence>
<evidence type="ECO:0000313" key="7">
    <source>
        <dbReference type="Proteomes" id="UP000183504"/>
    </source>
</evidence>
<gene>
    <name evidence="6" type="ORF">SSV_0720</name>
</gene>
<evidence type="ECO:0000256" key="1">
    <source>
        <dbReference type="ARBA" id="ARBA00022512"/>
    </source>
</evidence>
<evidence type="ECO:0000313" key="6">
    <source>
        <dbReference type="EMBL" id="CEL90023.1"/>
    </source>
</evidence>
<dbReference type="NCBIfam" id="TIGR01167">
    <property type="entry name" value="LPXTG_anchor"/>
    <property type="match status" value="1"/>
</dbReference>
<keyword evidence="2" id="KW-0964">Secreted</keyword>